<feature type="domain" description="BPL/LPL catalytic" evidence="3">
    <location>
        <begin position="112"/>
        <end position="302"/>
    </location>
</feature>
<dbReference type="Pfam" id="PF03099">
    <property type="entry name" value="BPL_LplA_LipB"/>
    <property type="match status" value="1"/>
</dbReference>
<keyword evidence="2" id="KW-0436">Ligase</keyword>
<evidence type="ECO:0000259" key="3">
    <source>
        <dbReference type="PROSITE" id="PS51733"/>
    </source>
</evidence>
<dbReference type="InterPro" id="IPR003142">
    <property type="entry name" value="BPL_C"/>
</dbReference>
<organism evidence="4 5">
    <name type="scientific">Nepenthes gracilis</name>
    <name type="common">Slender pitcher plant</name>
    <dbReference type="NCBI Taxonomy" id="150966"/>
    <lineage>
        <taxon>Eukaryota</taxon>
        <taxon>Viridiplantae</taxon>
        <taxon>Streptophyta</taxon>
        <taxon>Embryophyta</taxon>
        <taxon>Tracheophyta</taxon>
        <taxon>Spermatophyta</taxon>
        <taxon>Magnoliopsida</taxon>
        <taxon>eudicotyledons</taxon>
        <taxon>Gunneridae</taxon>
        <taxon>Pentapetalae</taxon>
        <taxon>Caryophyllales</taxon>
        <taxon>Nepenthaceae</taxon>
        <taxon>Nepenthes</taxon>
    </lineage>
</organism>
<accession>A0AAD3P5P8</accession>
<evidence type="ECO:0000313" key="5">
    <source>
        <dbReference type="Proteomes" id="UP001279734"/>
    </source>
</evidence>
<dbReference type="AlphaFoldDB" id="A0AAD3P5P8"/>
<dbReference type="NCBIfam" id="TIGR00121">
    <property type="entry name" value="birA_ligase"/>
    <property type="match status" value="1"/>
</dbReference>
<gene>
    <name evidence="4" type="ORF">Nepgr_002120</name>
</gene>
<dbReference type="Proteomes" id="UP001279734">
    <property type="component" value="Unassembled WGS sequence"/>
</dbReference>
<dbReference type="GO" id="GO:0004077">
    <property type="term" value="F:biotin--[biotin carboxyl-carrier protein] ligase activity"/>
    <property type="evidence" value="ECO:0007669"/>
    <property type="project" value="InterPro"/>
</dbReference>
<evidence type="ECO:0000313" key="4">
    <source>
        <dbReference type="EMBL" id="GMH00281.1"/>
    </source>
</evidence>
<dbReference type="GO" id="GO:0005737">
    <property type="term" value="C:cytoplasm"/>
    <property type="evidence" value="ECO:0007669"/>
    <property type="project" value="TreeGrafter"/>
</dbReference>
<sequence>MLIPSAISLRFLSLPTSLSTISFYKFICCNRHPLFVTLGDTGTRPFPSLSMEPQSQTELLLLILCGKSSSEIELAKRLKNENALKLPDNQEISVGLYSEFAALNGKLTFDADSFMNALSATRFGQFLIWSPRLPSTQDVVSHNFTQLPVGTVCVADVQFRGRGRSKNVWESPSGCLMFSFTIQMEDGRVVPLLQYVVSLAVTEAIKDICDRNGFPRLDLRIKWPNDLYLNGLKVGGILCTSTYRSKMFDVSAGIGLNVDNKQPTTCLNASLQDLTSENFQLRREDIVASFFDKFEKFFDLLVHQGFQPLEELYYKTWLHSGQRVVIKGASEGQSVDSVVTIQGLTSSGYLLAVGSDSQMCELHPDGNSFDIFKGLIRRKLD</sequence>
<dbReference type="InterPro" id="IPR045864">
    <property type="entry name" value="aa-tRNA-synth_II/BPL/LPL"/>
</dbReference>
<evidence type="ECO:0000256" key="2">
    <source>
        <dbReference type="ARBA" id="ARBA00022598"/>
    </source>
</evidence>
<comment type="similarity">
    <text evidence="1">Belongs to the biotin--protein ligase family.</text>
</comment>
<name>A0AAD3P5P8_NEPGR</name>
<dbReference type="InterPro" id="IPR004408">
    <property type="entry name" value="Biotin_CoA_COase_ligase"/>
</dbReference>
<dbReference type="PANTHER" id="PTHR12835">
    <property type="entry name" value="BIOTIN PROTEIN LIGASE"/>
    <property type="match status" value="1"/>
</dbReference>
<evidence type="ECO:0000256" key="1">
    <source>
        <dbReference type="ARBA" id="ARBA00009934"/>
    </source>
</evidence>
<keyword evidence="5" id="KW-1185">Reference proteome</keyword>
<dbReference type="InterPro" id="IPR004143">
    <property type="entry name" value="BPL_LPL_catalytic"/>
</dbReference>
<dbReference type="EMBL" id="BSYO01000002">
    <property type="protein sequence ID" value="GMH00281.1"/>
    <property type="molecule type" value="Genomic_DNA"/>
</dbReference>
<protein>
    <recommendedName>
        <fullName evidence="3">BPL/LPL catalytic domain-containing protein</fullName>
    </recommendedName>
</protein>
<reference evidence="4" key="1">
    <citation type="submission" date="2023-05" db="EMBL/GenBank/DDBJ databases">
        <title>Nepenthes gracilis genome sequencing.</title>
        <authorList>
            <person name="Fukushima K."/>
        </authorList>
    </citation>
    <scope>NUCLEOTIDE SEQUENCE</scope>
    <source>
        <strain evidence="4">SING2019-196</strain>
    </source>
</reference>
<dbReference type="Gene3D" id="3.30.930.10">
    <property type="entry name" value="Bira Bifunctional Protein, Domain 2"/>
    <property type="match status" value="1"/>
</dbReference>
<dbReference type="PANTHER" id="PTHR12835:SF5">
    <property type="entry name" value="BIOTIN--PROTEIN LIGASE"/>
    <property type="match status" value="1"/>
</dbReference>
<dbReference type="CDD" id="cd16442">
    <property type="entry name" value="BPL"/>
    <property type="match status" value="1"/>
</dbReference>
<dbReference type="Pfam" id="PF02237">
    <property type="entry name" value="BPL_C"/>
    <property type="match status" value="1"/>
</dbReference>
<dbReference type="SUPFAM" id="SSF55681">
    <property type="entry name" value="Class II aaRS and biotin synthetases"/>
    <property type="match status" value="1"/>
</dbReference>
<dbReference type="PROSITE" id="PS51733">
    <property type="entry name" value="BPL_LPL_CATALYTIC"/>
    <property type="match status" value="1"/>
</dbReference>
<proteinExistence type="inferred from homology"/>
<comment type="caution">
    <text evidence="4">The sequence shown here is derived from an EMBL/GenBank/DDBJ whole genome shotgun (WGS) entry which is preliminary data.</text>
</comment>